<feature type="transmembrane region" description="Helical" evidence="1">
    <location>
        <begin position="65"/>
        <end position="84"/>
    </location>
</feature>
<comment type="caution">
    <text evidence="3">The sequence shown here is derived from an EMBL/GenBank/DDBJ whole genome shotgun (WGS) entry which is preliminary data.</text>
</comment>
<dbReference type="InterPro" id="IPR002656">
    <property type="entry name" value="Acyl_transf_3_dom"/>
</dbReference>
<evidence type="ECO:0000313" key="3">
    <source>
        <dbReference type="EMBL" id="MCV3214943.1"/>
    </source>
</evidence>
<dbReference type="GO" id="GO:0016746">
    <property type="term" value="F:acyltransferase activity"/>
    <property type="evidence" value="ECO:0007669"/>
    <property type="project" value="UniProtKB-KW"/>
</dbReference>
<keyword evidence="1" id="KW-0812">Transmembrane</keyword>
<dbReference type="Proteomes" id="UP001526143">
    <property type="component" value="Unassembled WGS sequence"/>
</dbReference>
<keyword evidence="1" id="KW-0472">Membrane</keyword>
<dbReference type="Pfam" id="PF01757">
    <property type="entry name" value="Acyl_transf_3"/>
    <property type="match status" value="1"/>
</dbReference>
<proteinExistence type="predicted"/>
<keyword evidence="1" id="KW-1133">Transmembrane helix</keyword>
<protein>
    <submittedName>
        <fullName evidence="3">Acyltransferase family protein</fullName>
    </submittedName>
</protein>
<keyword evidence="3" id="KW-0012">Acyltransferase</keyword>
<dbReference type="EMBL" id="JAOWRF010000232">
    <property type="protein sequence ID" value="MCV3214943.1"/>
    <property type="molecule type" value="Genomic_DNA"/>
</dbReference>
<organism evidence="3 4">
    <name type="scientific">Plectonema radiosum NIES-515</name>
    <dbReference type="NCBI Taxonomy" id="2986073"/>
    <lineage>
        <taxon>Bacteria</taxon>
        <taxon>Bacillati</taxon>
        <taxon>Cyanobacteriota</taxon>
        <taxon>Cyanophyceae</taxon>
        <taxon>Oscillatoriophycideae</taxon>
        <taxon>Oscillatoriales</taxon>
        <taxon>Microcoleaceae</taxon>
        <taxon>Plectonema</taxon>
    </lineage>
</organism>
<evidence type="ECO:0000259" key="2">
    <source>
        <dbReference type="Pfam" id="PF01757"/>
    </source>
</evidence>
<reference evidence="3 4" key="1">
    <citation type="submission" date="2022-10" db="EMBL/GenBank/DDBJ databases">
        <title>Identification of biosynthetic pathway for the production of the potent trypsin inhibitor radiosumin.</title>
        <authorList>
            <person name="Fewer D.P."/>
            <person name="Delbaje E."/>
            <person name="Ouyang X."/>
            <person name="Agostino P.D."/>
            <person name="Wahlsten M."/>
            <person name="Jokela J."/>
            <person name="Permi P."/>
            <person name="Haapaniemi E."/>
            <person name="Koistinen H."/>
        </authorList>
    </citation>
    <scope>NUCLEOTIDE SEQUENCE [LARGE SCALE GENOMIC DNA]</scope>
    <source>
        <strain evidence="3 4">NIES-515</strain>
    </source>
</reference>
<dbReference type="RefSeq" id="WP_263746524.1">
    <property type="nucleotide sequence ID" value="NZ_JAOWRF010000232.1"/>
</dbReference>
<name>A0ABT3B0N2_9CYAN</name>
<keyword evidence="4" id="KW-1185">Reference proteome</keyword>
<evidence type="ECO:0000256" key="1">
    <source>
        <dbReference type="SAM" id="Phobius"/>
    </source>
</evidence>
<evidence type="ECO:0000313" key="4">
    <source>
        <dbReference type="Proteomes" id="UP001526143"/>
    </source>
</evidence>
<dbReference type="PANTHER" id="PTHR37312:SF1">
    <property type="entry name" value="MEMBRANE-BOUND ACYLTRANSFERASE YKRP-RELATED"/>
    <property type="match status" value="1"/>
</dbReference>
<dbReference type="InterPro" id="IPR052734">
    <property type="entry name" value="Nod_factor_acetyltransferase"/>
</dbReference>
<feature type="transmembrane region" description="Helical" evidence="1">
    <location>
        <begin position="26"/>
        <end position="45"/>
    </location>
</feature>
<accession>A0ABT3B0N2</accession>
<gene>
    <name evidence="3" type="ORF">OGM63_15715</name>
</gene>
<feature type="domain" description="Acyltransferase 3" evidence="2">
    <location>
        <begin position="25"/>
        <end position="80"/>
    </location>
</feature>
<dbReference type="PANTHER" id="PTHR37312">
    <property type="entry name" value="MEMBRANE-BOUND ACYLTRANSFERASE YKRP-RELATED"/>
    <property type="match status" value="1"/>
</dbReference>
<sequence>MKETSANSVSTPKKLDYPLMRERLHWVDYAKGIGIFLVVVGHILRGLVNSSILEESKLLLFVDRWIYGFHMPLFFFISGLGEYFP</sequence>
<keyword evidence="3" id="KW-0808">Transferase</keyword>